<evidence type="ECO:0000313" key="2">
    <source>
        <dbReference type="Proteomes" id="UP000063063"/>
    </source>
</evidence>
<dbReference type="OrthoDB" id="261468at2759"/>
<keyword evidence="2" id="KW-1185">Reference proteome</keyword>
<dbReference type="KEGG" id="lpan:LPMP_312290"/>
<organism evidence="1 2">
    <name type="scientific">Leishmania panamensis</name>
    <dbReference type="NCBI Taxonomy" id="5679"/>
    <lineage>
        <taxon>Eukaryota</taxon>
        <taxon>Discoba</taxon>
        <taxon>Euglenozoa</taxon>
        <taxon>Kinetoplastea</taxon>
        <taxon>Metakinetoplastina</taxon>
        <taxon>Trypanosomatida</taxon>
        <taxon>Trypanosomatidae</taxon>
        <taxon>Leishmaniinae</taxon>
        <taxon>Leishmania</taxon>
        <taxon>Leishmania guyanensis species complex</taxon>
    </lineage>
</organism>
<reference evidence="1 2" key="1">
    <citation type="journal article" date="2015" name="Sci. Rep.">
        <title>The genome of Leishmania panamensis: insights into genomics of the L. (Viannia) subgenus.</title>
        <authorList>
            <person name="Llanes A."/>
            <person name="Restrepo C.M."/>
            <person name="Vecchio G.D."/>
            <person name="Anguizola F.J."/>
            <person name="Lleonart R."/>
        </authorList>
    </citation>
    <scope>NUCLEOTIDE SEQUENCE [LARGE SCALE GENOMIC DNA]</scope>
    <source>
        <strain evidence="1 2">MHOM/PA/94/PSC-1</strain>
    </source>
</reference>
<protein>
    <submittedName>
        <fullName evidence="1">Uncharacterized protein</fullName>
    </submittedName>
</protein>
<dbReference type="RefSeq" id="XP_010701616.1">
    <property type="nucleotide sequence ID" value="XM_010703314.1"/>
</dbReference>
<dbReference type="EMBL" id="CP009400">
    <property type="protein sequence ID" value="AIO00816.1"/>
    <property type="molecule type" value="Genomic_DNA"/>
</dbReference>
<sequence>MEEFKTQKQSSRNAGKWSYCVLSIHSQLGVAAITDCDNADGGFYQCMRVANVQIWPQYSKKHIKEKFVSMEAMLTVRVKGIPAKVGVREAPSATGPTKIYSYTMRGPEAKKHTWMLRFSKYEDFEGAMNLFQAMKVSDLHLSVTKRVEGRQQTKELEEGTVEVDLSELAPRTIIYGNLNEGLAPIRAEWQQKQLKGSRPKSDR</sequence>
<accession>A0A088RXZ8</accession>
<dbReference type="AlphaFoldDB" id="A0A088RXZ8"/>
<dbReference type="VEuPathDB" id="TriTrypDB:LPAL13_310030200"/>
<dbReference type="Proteomes" id="UP000063063">
    <property type="component" value="Chromosome 31"/>
</dbReference>
<evidence type="ECO:0000313" key="1">
    <source>
        <dbReference type="EMBL" id="AIO00816.1"/>
    </source>
</evidence>
<name>A0A088RXZ8_LEIPA</name>
<dbReference type="VEuPathDB" id="TriTrypDB:LPMP_312290"/>
<dbReference type="eggNOG" id="ENOG502SNJ8">
    <property type="taxonomic scope" value="Eukaryota"/>
</dbReference>
<dbReference type="GeneID" id="22577655"/>
<proteinExistence type="predicted"/>
<gene>
    <name evidence="1" type="ORF">LPMP_312290</name>
</gene>